<dbReference type="AlphaFoldDB" id="A0ABC7ZIC9"/>
<sequence length="154" mass="18149">MTVYTYTVFLFNWENIGLMEQQNPDRLKKDRELIYAIVTAKGIISRFFWSILSFLITNLIFFFAAFVALLIYLLASVDNQFAFVFIAAIIFIIFYNIFFLSYLLFIYFKGQKAIENNCKYLLTILDIKSDELLPFSLLGSLRKGYMLDEMLLEQ</sequence>
<protein>
    <recommendedName>
        <fullName evidence="4">ABC transmembrane type-1 domain-containing protein</fullName>
    </recommendedName>
</protein>
<evidence type="ECO:0000313" key="3">
    <source>
        <dbReference type="Proteomes" id="UP000005254"/>
    </source>
</evidence>
<proteinExistence type="predicted"/>
<evidence type="ECO:0000256" key="1">
    <source>
        <dbReference type="SAM" id="Phobius"/>
    </source>
</evidence>
<dbReference type="EMBL" id="CP003772">
    <property type="protein sequence ID" value="AFQ03962.1"/>
    <property type="molecule type" value="Genomic_DNA"/>
</dbReference>
<name>A0ABC7ZIC9_MYCGT</name>
<dbReference type="KEGG" id="mgx:CM1_00880"/>
<dbReference type="Proteomes" id="UP000005254">
    <property type="component" value="Chromosome"/>
</dbReference>
<organism evidence="2 3">
    <name type="scientific">Mycoplasmoides genitalium M6320</name>
    <dbReference type="NCBI Taxonomy" id="662945"/>
    <lineage>
        <taxon>Bacteria</taxon>
        <taxon>Bacillati</taxon>
        <taxon>Mycoplasmatota</taxon>
        <taxon>Mycoplasmoidales</taxon>
        <taxon>Mycoplasmoidaceae</taxon>
        <taxon>Mycoplasmoides</taxon>
    </lineage>
</organism>
<evidence type="ECO:0008006" key="4">
    <source>
        <dbReference type="Google" id="ProtNLM"/>
    </source>
</evidence>
<keyword evidence="1" id="KW-0472">Membrane</keyword>
<dbReference type="GeneID" id="99646980"/>
<accession>A0ABC7ZIC9</accession>
<gene>
    <name evidence="2" type="ORF">CM1_00880</name>
</gene>
<feature type="transmembrane region" description="Helical" evidence="1">
    <location>
        <begin position="47"/>
        <end position="75"/>
    </location>
</feature>
<feature type="transmembrane region" description="Helical" evidence="1">
    <location>
        <begin position="81"/>
        <end position="105"/>
    </location>
</feature>
<dbReference type="RefSeq" id="WP_010869357.1">
    <property type="nucleotide sequence ID" value="NC_018497.1"/>
</dbReference>
<keyword evidence="1" id="KW-1133">Transmembrane helix</keyword>
<reference evidence="2 3" key="1">
    <citation type="journal article" date="2012" name="J. Bacteriol.">
        <title>Draft Genome Sequences of Four Axenic Mycoplasma genitalium Strains Isolated from Denmark, Japan, and Australia.</title>
        <authorList>
            <person name="McGowin C.L."/>
            <person name="Ma L."/>
            <person name="Jensen J.S."/>
            <person name="Mancuso M.M."/>
            <person name="Hamasuna R."/>
            <person name="Adegboye D."/>
            <person name="Martin D.H."/>
        </authorList>
    </citation>
    <scope>NUCLEOTIDE SEQUENCE [LARGE SCALE GENOMIC DNA]</scope>
    <source>
        <strain evidence="2 3">M6320</strain>
    </source>
</reference>
<keyword evidence="1" id="KW-0812">Transmembrane</keyword>
<dbReference type="NCBIfam" id="NF045742">
    <property type="entry name" value="MPN163"/>
    <property type="match status" value="1"/>
</dbReference>
<evidence type="ECO:0000313" key="2">
    <source>
        <dbReference type="EMBL" id="AFQ03962.1"/>
    </source>
</evidence>